<proteinExistence type="predicted"/>
<dbReference type="EMBL" id="JBICBT010000363">
    <property type="protein sequence ID" value="KAL3115781.1"/>
    <property type="molecule type" value="Genomic_DNA"/>
</dbReference>
<evidence type="ECO:0000313" key="5">
    <source>
        <dbReference type="EMBL" id="KAL3115781.1"/>
    </source>
</evidence>
<dbReference type="PROSITE" id="PS50102">
    <property type="entry name" value="RRM"/>
    <property type="match status" value="2"/>
</dbReference>
<dbReference type="PANTHER" id="PTHR48027">
    <property type="entry name" value="HETEROGENEOUS NUCLEAR RIBONUCLEOPROTEIN 87F-RELATED"/>
    <property type="match status" value="1"/>
</dbReference>
<dbReference type="Pfam" id="PF00076">
    <property type="entry name" value="RRM_1"/>
    <property type="match status" value="2"/>
</dbReference>
<name>A0ABD2LL06_9BILA</name>
<dbReference type="AlphaFoldDB" id="A0ABD2LL06"/>
<dbReference type="Proteomes" id="UP001620626">
    <property type="component" value="Unassembled WGS sequence"/>
</dbReference>
<dbReference type="InterPro" id="IPR012677">
    <property type="entry name" value="Nucleotide-bd_a/b_plait_sf"/>
</dbReference>
<evidence type="ECO:0000256" key="3">
    <source>
        <dbReference type="SAM" id="MobiDB-lite"/>
    </source>
</evidence>
<protein>
    <recommendedName>
        <fullName evidence="4">RRM domain-containing protein</fullName>
    </recommendedName>
</protein>
<reference evidence="5 6" key="1">
    <citation type="submission" date="2024-10" db="EMBL/GenBank/DDBJ databases">
        <authorList>
            <person name="Kim D."/>
        </authorList>
    </citation>
    <scope>NUCLEOTIDE SEQUENCE [LARGE SCALE GENOMIC DNA]</scope>
    <source>
        <strain evidence="5">BH-2024</strain>
    </source>
</reference>
<organism evidence="5 6">
    <name type="scientific">Heterodera trifolii</name>
    <dbReference type="NCBI Taxonomy" id="157864"/>
    <lineage>
        <taxon>Eukaryota</taxon>
        <taxon>Metazoa</taxon>
        <taxon>Ecdysozoa</taxon>
        <taxon>Nematoda</taxon>
        <taxon>Chromadorea</taxon>
        <taxon>Rhabditida</taxon>
        <taxon>Tylenchina</taxon>
        <taxon>Tylenchomorpha</taxon>
        <taxon>Tylenchoidea</taxon>
        <taxon>Heteroderidae</taxon>
        <taxon>Heteroderinae</taxon>
        <taxon>Heterodera</taxon>
    </lineage>
</organism>
<accession>A0ABD2LL06</accession>
<feature type="compositionally biased region" description="Basic and acidic residues" evidence="3">
    <location>
        <begin position="1"/>
        <end position="10"/>
    </location>
</feature>
<feature type="compositionally biased region" description="Polar residues" evidence="3">
    <location>
        <begin position="11"/>
        <end position="27"/>
    </location>
</feature>
<comment type="caution">
    <text evidence="5">The sequence shown here is derived from an EMBL/GenBank/DDBJ whole genome shotgun (WGS) entry which is preliminary data.</text>
</comment>
<feature type="domain" description="RRM" evidence="4">
    <location>
        <begin position="450"/>
        <end position="528"/>
    </location>
</feature>
<dbReference type="Gene3D" id="3.30.70.330">
    <property type="match status" value="2"/>
</dbReference>
<evidence type="ECO:0000313" key="6">
    <source>
        <dbReference type="Proteomes" id="UP001620626"/>
    </source>
</evidence>
<evidence type="ECO:0000256" key="2">
    <source>
        <dbReference type="PROSITE-ProRule" id="PRU00176"/>
    </source>
</evidence>
<sequence length="651" mass="70162">MKRPKRDNSRTKSASVVHSFSFNGQRLSCSNSSSSPPPFHSDEAANHRQHRRASAQQQKKMTNNGTADVMNKMPKMNGTTSRGWTRETDSRSNDNNNNEDDETDNGTTTEEQQTGTGTYTGMRDSATSSSSACSASSTLRRPFDHPANLFLCQQALNSSNNLTLNGMPTTNNELLFPSATTPLLHQYGTTAQLGTAQFGISAHLGSVPLSYGPFGLPKITAGIPAASAVHQQSLLPFHHPAQHLMEAQQQQQPLLHPPLVFGHGMNGVDLMSIPPQNAFEGLPIFVLPHAGTLPLNALKRAAEFKAMALNALLLQQQQQGAKLDTSRHFHIFVGDLSQEVDNQMLLEACQKFGTVSEAKVMRDPQSSKSRSFGFVAFPNKEDAQRAIEGLNGTILGRRPLRTGWAVRRNSVGNGGGGQTHGSEEEKGDQPTQKATVTFESVYNSTEADNTTVYLGGLPIAVTDEPIRSVFSQFGTIKEIRLFASQNFGFVVFADKSSAARAIFEMNGRELDLGVVAGKCTVRVKWGRQPQQQNGSGSGGGTGGRAADAWPTAGTANNGTVLTNEANTIPTTLMEFGQQNAFSAAAVRMVQQQQQQMAVLSALAVHQQLQQHQHQMLRLPNGFQSPLMAQQTQSIANGTTGPMAPIGGWGNE</sequence>
<evidence type="ECO:0000256" key="1">
    <source>
        <dbReference type="ARBA" id="ARBA00022884"/>
    </source>
</evidence>
<dbReference type="InterPro" id="IPR052462">
    <property type="entry name" value="SLIRP/GR-RBP-like"/>
</dbReference>
<keyword evidence="1 2" id="KW-0694">RNA-binding</keyword>
<dbReference type="InterPro" id="IPR000504">
    <property type="entry name" value="RRM_dom"/>
</dbReference>
<feature type="domain" description="RRM" evidence="4">
    <location>
        <begin position="329"/>
        <end position="407"/>
    </location>
</feature>
<dbReference type="SMART" id="SM00360">
    <property type="entry name" value="RRM"/>
    <property type="match status" value="2"/>
</dbReference>
<feature type="region of interest" description="Disordered" evidence="3">
    <location>
        <begin position="406"/>
        <end position="432"/>
    </location>
</feature>
<feature type="compositionally biased region" description="Low complexity" evidence="3">
    <location>
        <begin position="105"/>
        <end position="138"/>
    </location>
</feature>
<dbReference type="GO" id="GO:0003723">
    <property type="term" value="F:RNA binding"/>
    <property type="evidence" value="ECO:0007669"/>
    <property type="project" value="UniProtKB-UniRule"/>
</dbReference>
<dbReference type="SUPFAM" id="SSF54928">
    <property type="entry name" value="RNA-binding domain, RBD"/>
    <property type="match status" value="2"/>
</dbReference>
<feature type="region of interest" description="Disordered" evidence="3">
    <location>
        <begin position="1"/>
        <end position="138"/>
    </location>
</feature>
<dbReference type="InterPro" id="IPR035979">
    <property type="entry name" value="RBD_domain_sf"/>
</dbReference>
<gene>
    <name evidence="5" type="ORF">niasHT_007786</name>
</gene>
<evidence type="ECO:0000259" key="4">
    <source>
        <dbReference type="PROSITE" id="PS50102"/>
    </source>
</evidence>
<keyword evidence="6" id="KW-1185">Reference proteome</keyword>
<feature type="region of interest" description="Disordered" evidence="3">
    <location>
        <begin position="526"/>
        <end position="560"/>
    </location>
</feature>